<sequence>MICNIRTQSVPANGEAAKAKCRTLTGSLELLSLHPPNTPFARWLIRLVAIPGPELSGIPGTSENRPFTHTLFLYIKKKSKLMR</sequence>
<evidence type="ECO:0000313" key="2">
    <source>
        <dbReference type="Proteomes" id="UP001153148"/>
    </source>
</evidence>
<organism evidence="1 2">
    <name type="scientific">Timema podura</name>
    <name type="common">Walking stick</name>
    <dbReference type="NCBI Taxonomy" id="61482"/>
    <lineage>
        <taxon>Eukaryota</taxon>
        <taxon>Metazoa</taxon>
        <taxon>Ecdysozoa</taxon>
        <taxon>Arthropoda</taxon>
        <taxon>Hexapoda</taxon>
        <taxon>Insecta</taxon>
        <taxon>Pterygota</taxon>
        <taxon>Neoptera</taxon>
        <taxon>Polyneoptera</taxon>
        <taxon>Phasmatodea</taxon>
        <taxon>Timematodea</taxon>
        <taxon>Timematoidea</taxon>
        <taxon>Timematidae</taxon>
        <taxon>Timema</taxon>
    </lineage>
</organism>
<dbReference type="EMBL" id="CAJPIN010020646">
    <property type="protein sequence ID" value="CAG2062496.1"/>
    <property type="molecule type" value="Genomic_DNA"/>
</dbReference>
<proteinExistence type="predicted"/>
<comment type="caution">
    <text evidence="1">The sequence shown here is derived from an EMBL/GenBank/DDBJ whole genome shotgun (WGS) entry which is preliminary data.</text>
</comment>
<reference evidence="1" key="1">
    <citation type="submission" date="2021-03" db="EMBL/GenBank/DDBJ databases">
        <authorList>
            <person name="Tran Van P."/>
        </authorList>
    </citation>
    <scope>NUCLEOTIDE SEQUENCE</scope>
</reference>
<keyword evidence="2" id="KW-1185">Reference proteome</keyword>
<gene>
    <name evidence="1" type="ORF">TPAB3V08_LOCUS9447</name>
</gene>
<evidence type="ECO:0000313" key="1">
    <source>
        <dbReference type="EMBL" id="CAG2062496.1"/>
    </source>
</evidence>
<accession>A0ABN7P822</accession>
<name>A0ABN7P822_TIMPD</name>
<dbReference type="Proteomes" id="UP001153148">
    <property type="component" value="Unassembled WGS sequence"/>
</dbReference>
<protein>
    <submittedName>
        <fullName evidence="1">Uncharacterized protein</fullName>
    </submittedName>
</protein>